<gene>
    <name evidence="3" type="ORF">LX83_005467</name>
</gene>
<dbReference type="PANTHER" id="PTHR43244">
    <property type="match status" value="1"/>
</dbReference>
<dbReference type="InterPro" id="IPR036661">
    <property type="entry name" value="Luciferase-like_sf"/>
</dbReference>
<dbReference type="InterPro" id="IPR011251">
    <property type="entry name" value="Luciferase-like_dom"/>
</dbReference>
<evidence type="ECO:0000313" key="3">
    <source>
        <dbReference type="EMBL" id="MCP2168589.1"/>
    </source>
</evidence>
<protein>
    <submittedName>
        <fullName evidence="3">Flavin-dependent oxidoreductase, luciferase family (Includes alkanesulfonate monooxygenase SsuD and methylene tetrahydromethanopterin reductase)</fullName>
    </submittedName>
</protein>
<comment type="caution">
    <text evidence="3">The sequence shown here is derived from an EMBL/GenBank/DDBJ whole genome shotgun (WGS) entry which is preliminary data.</text>
</comment>
<sequence length="279" mass="30276">MEFGFCFGTLLRADPGPQRLWDLVAEVERVGFDSVWLYNTNGALPPVLDLVTEVLRRTQRLLVGPHVLVAAGLPALPLAERFSALAAASGGRFVAQLGLGGPREALIPDPRLAARAMEQLLADLAAFFDADDALARPPVWLGGHSVRAARRVAATADGWVPSFIAPAEFGARRAMIDELVARRGGRKEVTHAVQVVYVPPELDGQDWLAAQLDDEVRRHKPGFATADIYAFGGYGAVVDRVAEFRDHGAHHVILVPARPPADPAEEIARLHEEVVRAFR</sequence>
<evidence type="ECO:0000259" key="2">
    <source>
        <dbReference type="Pfam" id="PF00296"/>
    </source>
</evidence>
<keyword evidence="4" id="KW-1185">Reference proteome</keyword>
<dbReference type="InterPro" id="IPR050564">
    <property type="entry name" value="F420-G6PD/mer"/>
</dbReference>
<dbReference type="Gene3D" id="3.20.20.30">
    <property type="entry name" value="Luciferase-like domain"/>
    <property type="match status" value="1"/>
</dbReference>
<name>A0AAE3KJP7_9PSEU</name>
<accession>A0AAE3KJP7</accession>
<dbReference type="Pfam" id="PF00296">
    <property type="entry name" value="Bac_luciferase"/>
    <property type="match status" value="1"/>
</dbReference>
<keyword evidence="1" id="KW-0560">Oxidoreductase</keyword>
<dbReference type="GO" id="GO:0016705">
    <property type="term" value="F:oxidoreductase activity, acting on paired donors, with incorporation or reduction of molecular oxygen"/>
    <property type="evidence" value="ECO:0007669"/>
    <property type="project" value="InterPro"/>
</dbReference>
<proteinExistence type="predicted"/>
<dbReference type="RefSeq" id="WP_253776572.1">
    <property type="nucleotide sequence ID" value="NZ_JAMTCK010000014.1"/>
</dbReference>
<dbReference type="PANTHER" id="PTHR43244:SF1">
    <property type="entry name" value="5,10-METHYLENETETRAHYDROMETHANOPTERIN REDUCTASE"/>
    <property type="match status" value="1"/>
</dbReference>
<evidence type="ECO:0000313" key="4">
    <source>
        <dbReference type="Proteomes" id="UP001206128"/>
    </source>
</evidence>
<reference evidence="3" key="1">
    <citation type="submission" date="2022-06" db="EMBL/GenBank/DDBJ databases">
        <title>Genomic Encyclopedia of Archaeal and Bacterial Type Strains, Phase II (KMG-II): from individual species to whole genera.</title>
        <authorList>
            <person name="Goeker M."/>
        </authorList>
    </citation>
    <scope>NUCLEOTIDE SEQUENCE</scope>
    <source>
        <strain evidence="3">DSM 43935</strain>
    </source>
</reference>
<keyword evidence="3" id="KW-0503">Monooxygenase</keyword>
<feature type="domain" description="Luciferase-like" evidence="2">
    <location>
        <begin position="5"/>
        <end position="196"/>
    </location>
</feature>
<dbReference type="GO" id="GO:0004497">
    <property type="term" value="F:monooxygenase activity"/>
    <property type="evidence" value="ECO:0007669"/>
    <property type="project" value="UniProtKB-KW"/>
</dbReference>
<dbReference type="AlphaFoldDB" id="A0AAE3KJP7"/>
<dbReference type="EMBL" id="JAMTCK010000014">
    <property type="protein sequence ID" value="MCP2168589.1"/>
    <property type="molecule type" value="Genomic_DNA"/>
</dbReference>
<organism evidence="3 4">
    <name type="scientific">Goodfellowiella coeruleoviolacea</name>
    <dbReference type="NCBI Taxonomy" id="334858"/>
    <lineage>
        <taxon>Bacteria</taxon>
        <taxon>Bacillati</taxon>
        <taxon>Actinomycetota</taxon>
        <taxon>Actinomycetes</taxon>
        <taxon>Pseudonocardiales</taxon>
        <taxon>Pseudonocardiaceae</taxon>
        <taxon>Goodfellowiella</taxon>
    </lineage>
</organism>
<dbReference type="SUPFAM" id="SSF51679">
    <property type="entry name" value="Bacterial luciferase-like"/>
    <property type="match status" value="1"/>
</dbReference>
<evidence type="ECO:0000256" key="1">
    <source>
        <dbReference type="ARBA" id="ARBA00023002"/>
    </source>
</evidence>
<dbReference type="Proteomes" id="UP001206128">
    <property type="component" value="Unassembled WGS sequence"/>
</dbReference>